<sequence>MDLILAFTSATPRQTANNLPELPNEILLHITSYCSKRDLVSLAVVSRRFHQLATQALYTKVHIDLLKNENITSSGKKHLPASSCLDALTTSEYDYARHMRELVLDYDKSERPVANIYKPYQLHGPMGKMFNTLAVLAMRKAVKLESLVWRMPFEMSSRLCQTLHNIETLYALEVRIQSEPLVQQKPRPQSNPWDTLDFPATTQSSAPAFDTWFPAGTAQHVDVVGLPPSNILLPPPSPHQMHLNAGGANQFLSPSTHAASTSDVVGTASDKSHVKACLSPSFSGFKNLRTLAVVNIHDLAISSEIQQCIQNCARTLACLKLSMTTELSNSSRKVIAPNLAPVNAATAQQGDKALLTLQAKIEQDGLLARIFGIKPHKDDLSDTAQGGEKSDNGAADDSDKGKAHEPSAADNYLLNSISGALQAVTFDLDSDADRAAWEDRKKTALAQVSHLFDEYMEMKADKGATSSMTHQEKTGFRSGSDATRSAVEDQPGSKESVSLFGNTPARTSKTLSSRSHTERDVLPDDIDVETPEGQLDLHPLDGSHEGDGCGKDLENGADKVTDEASAETTTIGEKTDKETSTTAEVSNHGDQLIHAAPSSATAAIDFARSTRGLSLKTFSCHLIPVYASVLRKAVDLTRLMDLTLLNVGPQSAIWKMIAKENASSSLPLASVRTDNVTMSCLECLGSLTALEKIYLRERDQHNASRENPAGKTTLTIKDIRRHVLRPHASKLTVLSICNYDSEEWDLDSKTIRLLSRQAKKLRELAGCMKMDAVHAVMQQLSDFNSLQALHIVELHNDDTCMWAIQEVKKYFADMLTQCPDLGFKYLAISDSPVVHLVDRTAAKKQLNHQTQATASTGSDWSIIDTDDDGYISSDDDEGESPSRVVLEFKPRNIDSISTVTIFQKDIRLGVI</sequence>
<evidence type="ECO:0000256" key="1">
    <source>
        <dbReference type="SAM" id="MobiDB-lite"/>
    </source>
</evidence>
<dbReference type="SUPFAM" id="SSF81383">
    <property type="entry name" value="F-box domain"/>
    <property type="match status" value="1"/>
</dbReference>
<evidence type="ECO:0000313" key="4">
    <source>
        <dbReference type="Proteomes" id="UP001642406"/>
    </source>
</evidence>
<dbReference type="Proteomes" id="UP001642406">
    <property type="component" value="Unassembled WGS sequence"/>
</dbReference>
<proteinExistence type="predicted"/>
<name>A0ABP0CCN9_9PEZI</name>
<accession>A0ABP0CCN9</accession>
<comment type="caution">
    <text evidence="3">The sequence shown here is derived from an EMBL/GenBank/DDBJ whole genome shotgun (WGS) entry which is preliminary data.</text>
</comment>
<feature type="region of interest" description="Disordered" evidence="1">
    <location>
        <begin position="378"/>
        <end position="406"/>
    </location>
</feature>
<protein>
    <recommendedName>
        <fullName evidence="2">F-box domain-containing protein</fullName>
    </recommendedName>
</protein>
<reference evidence="3 4" key="1">
    <citation type="submission" date="2024-01" db="EMBL/GenBank/DDBJ databases">
        <authorList>
            <person name="Allen C."/>
            <person name="Tagirdzhanova G."/>
        </authorList>
    </citation>
    <scope>NUCLEOTIDE SEQUENCE [LARGE SCALE GENOMIC DNA]</scope>
</reference>
<keyword evidence="4" id="KW-1185">Reference proteome</keyword>
<feature type="compositionally biased region" description="Polar residues" evidence="1">
    <location>
        <begin position="493"/>
        <end position="514"/>
    </location>
</feature>
<dbReference type="SMART" id="SM00256">
    <property type="entry name" value="FBOX"/>
    <property type="match status" value="1"/>
</dbReference>
<feature type="compositionally biased region" description="Basic and acidic residues" evidence="1">
    <location>
        <begin position="397"/>
        <end position="406"/>
    </location>
</feature>
<feature type="region of interest" description="Disordered" evidence="1">
    <location>
        <begin position="461"/>
        <end position="582"/>
    </location>
</feature>
<dbReference type="InterPro" id="IPR036047">
    <property type="entry name" value="F-box-like_dom_sf"/>
</dbReference>
<dbReference type="InterPro" id="IPR001810">
    <property type="entry name" value="F-box_dom"/>
</dbReference>
<gene>
    <name evidence="3" type="ORF">SBRCBS47491_007371</name>
</gene>
<dbReference type="Pfam" id="PF12937">
    <property type="entry name" value="F-box-like"/>
    <property type="match status" value="1"/>
</dbReference>
<organism evidence="3 4">
    <name type="scientific">Sporothrix bragantina</name>
    <dbReference type="NCBI Taxonomy" id="671064"/>
    <lineage>
        <taxon>Eukaryota</taxon>
        <taxon>Fungi</taxon>
        <taxon>Dikarya</taxon>
        <taxon>Ascomycota</taxon>
        <taxon>Pezizomycotina</taxon>
        <taxon>Sordariomycetes</taxon>
        <taxon>Sordariomycetidae</taxon>
        <taxon>Ophiostomatales</taxon>
        <taxon>Ophiostomataceae</taxon>
        <taxon>Sporothrix</taxon>
    </lineage>
</organism>
<feature type="domain" description="F-box" evidence="2">
    <location>
        <begin position="16"/>
        <end position="61"/>
    </location>
</feature>
<dbReference type="Gene3D" id="1.20.1280.50">
    <property type="match status" value="1"/>
</dbReference>
<dbReference type="EMBL" id="CAWUHC010000082">
    <property type="protein sequence ID" value="CAK7229798.1"/>
    <property type="molecule type" value="Genomic_DNA"/>
</dbReference>
<dbReference type="PROSITE" id="PS50181">
    <property type="entry name" value="FBOX"/>
    <property type="match status" value="1"/>
</dbReference>
<evidence type="ECO:0000259" key="2">
    <source>
        <dbReference type="PROSITE" id="PS50181"/>
    </source>
</evidence>
<feature type="compositionally biased region" description="Basic and acidic residues" evidence="1">
    <location>
        <begin position="538"/>
        <end position="562"/>
    </location>
</feature>
<evidence type="ECO:0000313" key="3">
    <source>
        <dbReference type="EMBL" id="CAK7229798.1"/>
    </source>
</evidence>